<evidence type="ECO:0000256" key="3">
    <source>
        <dbReference type="PROSITE-ProRule" id="PRU00221"/>
    </source>
</evidence>
<proteinExistence type="predicted"/>
<evidence type="ECO:0000256" key="1">
    <source>
        <dbReference type="ARBA" id="ARBA00022574"/>
    </source>
</evidence>
<dbReference type="InterPro" id="IPR020472">
    <property type="entry name" value="WD40_PAC1"/>
</dbReference>
<evidence type="ECO:0000256" key="4">
    <source>
        <dbReference type="SAM" id="MobiDB-lite"/>
    </source>
</evidence>
<dbReference type="InterPro" id="IPR054471">
    <property type="entry name" value="GPIID_WHD"/>
</dbReference>
<dbReference type="Pfam" id="PF17100">
    <property type="entry name" value="NACHT_N"/>
    <property type="match status" value="1"/>
</dbReference>
<dbReference type="EMBL" id="JBFXLS010000065">
    <property type="protein sequence ID" value="KAL2821274.1"/>
    <property type="molecule type" value="Genomic_DNA"/>
</dbReference>
<dbReference type="InterPro" id="IPR036322">
    <property type="entry name" value="WD40_repeat_dom_sf"/>
</dbReference>
<dbReference type="InterPro" id="IPR001680">
    <property type="entry name" value="WD40_rpt"/>
</dbReference>
<dbReference type="PANTHER" id="PTHR10039">
    <property type="entry name" value="AMELOGENIN"/>
    <property type="match status" value="1"/>
</dbReference>
<reference evidence="6 7" key="1">
    <citation type="submission" date="2024-07" db="EMBL/GenBank/DDBJ databases">
        <title>Section-level genome sequencing and comparative genomics of Aspergillus sections Usti and Cavernicolus.</title>
        <authorList>
            <consortium name="Lawrence Berkeley National Laboratory"/>
            <person name="Nybo J.L."/>
            <person name="Vesth T.C."/>
            <person name="Theobald S."/>
            <person name="Frisvad J.C."/>
            <person name="Larsen T.O."/>
            <person name="Kjaerboelling I."/>
            <person name="Rothschild-Mancinelli K."/>
            <person name="Lyhne E.K."/>
            <person name="Kogle M.E."/>
            <person name="Barry K."/>
            <person name="Clum A."/>
            <person name="Na H."/>
            <person name="Ledsgaard L."/>
            <person name="Lin J."/>
            <person name="Lipzen A."/>
            <person name="Kuo A."/>
            <person name="Riley R."/>
            <person name="Mondo S."/>
            <person name="LaButti K."/>
            <person name="Haridas S."/>
            <person name="Pangalinan J."/>
            <person name="Salamov A.A."/>
            <person name="Simmons B.A."/>
            <person name="Magnuson J.K."/>
            <person name="Chen J."/>
            <person name="Drula E."/>
            <person name="Henrissat B."/>
            <person name="Wiebenga A."/>
            <person name="Lubbers R.J."/>
            <person name="Gomes A.C."/>
            <person name="Makela M.R."/>
            <person name="Stajich J."/>
            <person name="Grigoriev I.V."/>
            <person name="Mortensen U.H."/>
            <person name="De vries R.P."/>
            <person name="Baker S.E."/>
            <person name="Andersen M.R."/>
        </authorList>
    </citation>
    <scope>NUCLEOTIDE SEQUENCE [LARGE SCALE GENOMIC DNA]</scope>
    <source>
        <strain evidence="6 7">CBS 600.67</strain>
    </source>
</reference>
<dbReference type="Proteomes" id="UP001610335">
    <property type="component" value="Unassembled WGS sequence"/>
</dbReference>
<keyword evidence="1 3" id="KW-0853">WD repeat</keyword>
<evidence type="ECO:0000313" key="7">
    <source>
        <dbReference type="Proteomes" id="UP001610335"/>
    </source>
</evidence>
<dbReference type="Pfam" id="PF00400">
    <property type="entry name" value="WD40"/>
    <property type="match status" value="6"/>
</dbReference>
<organism evidence="6 7">
    <name type="scientific">Aspergillus cavernicola</name>
    <dbReference type="NCBI Taxonomy" id="176166"/>
    <lineage>
        <taxon>Eukaryota</taxon>
        <taxon>Fungi</taxon>
        <taxon>Dikarya</taxon>
        <taxon>Ascomycota</taxon>
        <taxon>Pezizomycotina</taxon>
        <taxon>Eurotiomycetes</taxon>
        <taxon>Eurotiomycetidae</taxon>
        <taxon>Eurotiales</taxon>
        <taxon>Aspergillaceae</taxon>
        <taxon>Aspergillus</taxon>
        <taxon>Aspergillus subgen. Nidulantes</taxon>
    </lineage>
</organism>
<keyword evidence="7" id="KW-1185">Reference proteome</keyword>
<accession>A0ABR4I0J3</accession>
<feature type="repeat" description="WD" evidence="3">
    <location>
        <begin position="1032"/>
        <end position="1064"/>
    </location>
</feature>
<dbReference type="SUPFAM" id="SSF82171">
    <property type="entry name" value="DPP6 N-terminal domain-like"/>
    <property type="match status" value="1"/>
</dbReference>
<feature type="domain" description="NACHT" evidence="5">
    <location>
        <begin position="386"/>
        <end position="524"/>
    </location>
</feature>
<dbReference type="InterPro" id="IPR027417">
    <property type="entry name" value="P-loop_NTPase"/>
</dbReference>
<keyword evidence="2" id="KW-0677">Repeat</keyword>
<dbReference type="Gene3D" id="3.40.50.300">
    <property type="entry name" value="P-loop containing nucleotide triphosphate hydrolases"/>
    <property type="match status" value="1"/>
</dbReference>
<evidence type="ECO:0000313" key="6">
    <source>
        <dbReference type="EMBL" id="KAL2821274.1"/>
    </source>
</evidence>
<gene>
    <name evidence="6" type="ORF">BDW59DRAFT_164305</name>
</gene>
<feature type="region of interest" description="Disordered" evidence="4">
    <location>
        <begin position="1"/>
        <end position="55"/>
    </location>
</feature>
<dbReference type="PANTHER" id="PTHR10039:SF14">
    <property type="entry name" value="NACHT DOMAIN-CONTAINING PROTEIN"/>
    <property type="match status" value="1"/>
</dbReference>
<dbReference type="Gene3D" id="2.130.10.10">
    <property type="entry name" value="YVTN repeat-like/Quinoprotein amine dehydrogenase"/>
    <property type="match status" value="3"/>
</dbReference>
<dbReference type="Pfam" id="PF22939">
    <property type="entry name" value="WHD_GPIID"/>
    <property type="match status" value="1"/>
</dbReference>
<feature type="repeat" description="WD" evidence="3">
    <location>
        <begin position="1128"/>
        <end position="1169"/>
    </location>
</feature>
<sequence length="1263" mass="143911">MKSKSEEKPSWRQSVRNRWKRAKKESIPSPGPRVSSAPEEEVKPEPENDTASALPEHFSLWDEAYDLLKKEKPALLSDYESLLSRVAVETEPTLIVPGQDTNNVENTIPQHDVAARRQKLQQIADFSFEKMQEGKLKATFFGKKIVLQEVIGKLGNGMGWVQNYAKDALKDVPYAPAVMACTSLLLPLLTSPSRVDDENNKGILYVTSQIRYYIEMETLLLPDFVDARVKAQLKEQVKSLYKLVIDYQVQSVMKVNRNSGKNYFRSVTDYDGWSDQLNTIKEEEKTLGIRFQGAASWLNVHKLNDLKREAQESRNTLEDIANYTRKIEQHMSDAEYRRCLNTLKATNPQLDKQRIEKFKGGLLKDSYHWVIENQDFKRWMDARSGQLLWIKGQPGKGKTMLLCGIIDELSQIAERDTNIAFFFCQASVETLNNSSAVLRGLISMLVKQQPSLMSYLSEGSFDGHNSWFALQNTLTNILNDPKLQSTYLVIDGLDECIGDRQLLLELLVEHSSAHENIKWIVSSRNWLDIERDLNRAMQIKLHLELNEDVLSKAVHSFIEYKVDKLANRSVESKEKTEIWKAVKDHLLTNANGTFLWVALVCEYLAPLYWWNVQTKLKDVPPDLDKIYERMISQIIHSDNAEICKSILGVTTTVLRPITLDEMMVYINLPGDAVDALEDIVRLCGSFLSVQENTVFLIHQSAKDFLVEKASSEIFPNGKEIAHYNLFSKSLHLLRENLRRDIYNLSAPGYPIEQVKPPHPDPLLAVRYACVYWVDHLSCSKIEDIKKAIQEEGLVDWFLCQSYLHWLEAMSILKSIPGGIASMQKLEKLIQKLTNGEPKSLIHQVRDAIRFVQYTKVAIESSPLQVYYSSLIFSPMQSITRQCYHDRESKRDWIRKEPVVERSWSQCLQTLEGHTYGIFSIAWSRDGSRLASVALDRARIWDLDTSECSLILEEDEIPKSSIWWLDDTQVASMSESAVKVWNLDNSQFVSIFKDHSRKLSSMAWSCDRRRLAFASDKSIRILDPVTTNLESMREGHTGDITSMAWSPDGSHLASGSHDRTIKIWDTTVQSKSINRGHNDIVHSVTWFHDGTQVASESDDKTVRLWDPITASYDEIVRVWDPITSQCTVCEGHTGSITDIAWSHDGVQLASASRDETVRVWNPTTGRQLSICEDHTNHVYTVAWSHDGSQLASASPRRIVISDPTTGHCILNSPVNTFGFLRYDSIDPNYLHTGLGIFDIRVLKRVSISPNDSNHVPKPHGYGLS</sequence>
<dbReference type="PROSITE" id="PS50294">
    <property type="entry name" value="WD_REPEATS_REGION"/>
    <property type="match status" value="3"/>
</dbReference>
<protein>
    <submittedName>
        <fullName evidence="6">WD40 repeat-like protein</fullName>
    </submittedName>
</protein>
<dbReference type="InterPro" id="IPR015943">
    <property type="entry name" value="WD40/YVTN_repeat-like_dom_sf"/>
</dbReference>
<dbReference type="SUPFAM" id="SSF50978">
    <property type="entry name" value="WD40 repeat-like"/>
    <property type="match status" value="1"/>
</dbReference>
<dbReference type="SMART" id="SM00320">
    <property type="entry name" value="WD40"/>
    <property type="match status" value="7"/>
</dbReference>
<dbReference type="PROSITE" id="PS50837">
    <property type="entry name" value="NACHT"/>
    <property type="match status" value="1"/>
</dbReference>
<evidence type="ECO:0000259" key="5">
    <source>
        <dbReference type="PROSITE" id="PS50837"/>
    </source>
</evidence>
<dbReference type="Pfam" id="PF24883">
    <property type="entry name" value="NPHP3_N"/>
    <property type="match status" value="1"/>
</dbReference>
<dbReference type="InterPro" id="IPR031359">
    <property type="entry name" value="NACHT_N"/>
</dbReference>
<name>A0ABR4I0J3_9EURO</name>
<dbReference type="SUPFAM" id="SSF52540">
    <property type="entry name" value="P-loop containing nucleoside triphosphate hydrolases"/>
    <property type="match status" value="1"/>
</dbReference>
<comment type="caution">
    <text evidence="6">The sequence shown here is derived from an EMBL/GenBank/DDBJ whole genome shotgun (WGS) entry which is preliminary data.</text>
</comment>
<feature type="repeat" description="WD" evidence="3">
    <location>
        <begin position="1073"/>
        <end position="1105"/>
    </location>
</feature>
<dbReference type="PRINTS" id="PR00320">
    <property type="entry name" value="GPROTEINBRPT"/>
</dbReference>
<dbReference type="InterPro" id="IPR056884">
    <property type="entry name" value="NPHP3-like_N"/>
</dbReference>
<dbReference type="PROSITE" id="PS50082">
    <property type="entry name" value="WD_REPEATS_2"/>
    <property type="match status" value="3"/>
</dbReference>
<dbReference type="CDD" id="cd00200">
    <property type="entry name" value="WD40"/>
    <property type="match status" value="1"/>
</dbReference>
<dbReference type="InterPro" id="IPR007111">
    <property type="entry name" value="NACHT_NTPase"/>
</dbReference>
<evidence type="ECO:0000256" key="2">
    <source>
        <dbReference type="ARBA" id="ARBA00022737"/>
    </source>
</evidence>
<feature type="compositionally biased region" description="Basic and acidic residues" evidence="4">
    <location>
        <begin position="1"/>
        <end position="10"/>
    </location>
</feature>